<organism evidence="2 3">
    <name type="scientific">Moniliophthora roreri</name>
    <name type="common">Frosty pod rot fungus</name>
    <name type="synonym">Monilia roreri</name>
    <dbReference type="NCBI Taxonomy" id="221103"/>
    <lineage>
        <taxon>Eukaryota</taxon>
        <taxon>Fungi</taxon>
        <taxon>Dikarya</taxon>
        <taxon>Basidiomycota</taxon>
        <taxon>Agaricomycotina</taxon>
        <taxon>Agaricomycetes</taxon>
        <taxon>Agaricomycetidae</taxon>
        <taxon>Agaricales</taxon>
        <taxon>Marasmiineae</taxon>
        <taxon>Marasmiaceae</taxon>
        <taxon>Moniliophthora</taxon>
    </lineage>
</organism>
<accession>A0A0W0FIG1</accession>
<name>A0A0W0FIG1_MONRR</name>
<gene>
    <name evidence="2" type="ORF">WG66_11311</name>
</gene>
<reference evidence="2 3" key="1">
    <citation type="submission" date="2015-12" db="EMBL/GenBank/DDBJ databases">
        <title>Draft genome sequence of Moniliophthora roreri, the causal agent of frosty pod rot of cacao.</title>
        <authorList>
            <person name="Aime M.C."/>
            <person name="Diaz-Valderrama J.R."/>
            <person name="Kijpornyongpan T."/>
            <person name="Phillips-Mora W."/>
        </authorList>
    </citation>
    <scope>NUCLEOTIDE SEQUENCE [LARGE SCALE GENOMIC DNA]</scope>
    <source>
        <strain evidence="2 3">MCA 2952</strain>
    </source>
</reference>
<feature type="region of interest" description="Disordered" evidence="1">
    <location>
        <begin position="28"/>
        <end position="171"/>
    </location>
</feature>
<dbReference type="EMBL" id="LATX01001923">
    <property type="protein sequence ID" value="KTB36113.1"/>
    <property type="molecule type" value="Genomic_DNA"/>
</dbReference>
<evidence type="ECO:0000313" key="3">
    <source>
        <dbReference type="Proteomes" id="UP000054988"/>
    </source>
</evidence>
<dbReference type="Proteomes" id="UP000054988">
    <property type="component" value="Unassembled WGS sequence"/>
</dbReference>
<comment type="caution">
    <text evidence="2">The sequence shown here is derived from an EMBL/GenBank/DDBJ whole genome shotgun (WGS) entry which is preliminary data.</text>
</comment>
<proteinExistence type="predicted"/>
<protein>
    <submittedName>
        <fullName evidence="2">Uncharacterized protein</fullName>
    </submittedName>
</protein>
<evidence type="ECO:0000313" key="2">
    <source>
        <dbReference type="EMBL" id="KTB36113.1"/>
    </source>
</evidence>
<sequence>MPAEEKRLVANTLKNGQFLIFEIYRQWRQDPGPAPPEDAERLTKSKSQKASDVDTSSQRSKLRLRPSKSSMRGSEDTEAGPSGSNAEPPSHRRRGSSRHTQSEVEAGANAVRDFRDMPPPDYIPSRRPSTSKSKGKKRQISGHARDASESRKSHRRGRDDHASTSSRSERG</sequence>
<dbReference type="AlphaFoldDB" id="A0A0W0FIG1"/>
<evidence type="ECO:0000256" key="1">
    <source>
        <dbReference type="SAM" id="MobiDB-lite"/>
    </source>
</evidence>
<feature type="compositionally biased region" description="Basic and acidic residues" evidence="1">
    <location>
        <begin position="143"/>
        <end position="171"/>
    </location>
</feature>